<dbReference type="Proteomes" id="UP000650467">
    <property type="component" value="Unassembled WGS sequence"/>
</dbReference>
<dbReference type="OrthoDB" id="555136at2759"/>
<protein>
    <submittedName>
        <fullName evidence="1">Uncharacterized protein</fullName>
    </submittedName>
</protein>
<proteinExistence type="predicted"/>
<name>A0A835SN41_CHLIN</name>
<organism evidence="1 2">
    <name type="scientific">Chlamydomonas incerta</name>
    <dbReference type="NCBI Taxonomy" id="51695"/>
    <lineage>
        <taxon>Eukaryota</taxon>
        <taxon>Viridiplantae</taxon>
        <taxon>Chlorophyta</taxon>
        <taxon>core chlorophytes</taxon>
        <taxon>Chlorophyceae</taxon>
        <taxon>CS clade</taxon>
        <taxon>Chlamydomonadales</taxon>
        <taxon>Chlamydomonadaceae</taxon>
        <taxon>Chlamydomonas</taxon>
    </lineage>
</organism>
<evidence type="ECO:0000313" key="2">
    <source>
        <dbReference type="Proteomes" id="UP000650467"/>
    </source>
</evidence>
<comment type="caution">
    <text evidence="1">The sequence shown here is derived from an EMBL/GenBank/DDBJ whole genome shotgun (WGS) entry which is preliminary data.</text>
</comment>
<dbReference type="AlphaFoldDB" id="A0A835SN41"/>
<sequence>MSPPTARRFGRSYKNPYSSLKSRYGLEWFNQLSHMIKSGGPKNIKAWFREAREGSVICHVLSPVGCHTWPKVWATKLEAELQLGSMPSKLHRRALHQGTCRSYKLSMGITGATELTAAFHRKYPDAVFEFRKATAAAGVYRGKAEEAAQGWYLEA</sequence>
<evidence type="ECO:0000313" key="1">
    <source>
        <dbReference type="EMBL" id="KAG2428117.1"/>
    </source>
</evidence>
<dbReference type="EMBL" id="JAEHOC010000036">
    <property type="protein sequence ID" value="KAG2428117.1"/>
    <property type="molecule type" value="Genomic_DNA"/>
</dbReference>
<keyword evidence="2" id="KW-1185">Reference proteome</keyword>
<reference evidence="1" key="1">
    <citation type="journal article" date="2020" name="bioRxiv">
        <title>Comparative genomics of Chlamydomonas.</title>
        <authorList>
            <person name="Craig R.J."/>
            <person name="Hasan A.R."/>
            <person name="Ness R.W."/>
            <person name="Keightley P.D."/>
        </authorList>
    </citation>
    <scope>NUCLEOTIDE SEQUENCE</scope>
    <source>
        <strain evidence="1">SAG 7.73</strain>
    </source>
</reference>
<accession>A0A835SN41</accession>
<gene>
    <name evidence="1" type="ORF">HXX76_011798</name>
</gene>